<evidence type="ECO:0000256" key="5">
    <source>
        <dbReference type="ARBA" id="ARBA00023316"/>
    </source>
</evidence>
<comment type="similarity">
    <text evidence="2">Belongs to the glycosyltransferase 2 family.</text>
</comment>
<dbReference type="EMBL" id="JXST01000015">
    <property type="protein sequence ID" value="KIU16678.1"/>
    <property type="molecule type" value="Genomic_DNA"/>
</dbReference>
<proteinExistence type="inferred from homology"/>
<dbReference type="Gene3D" id="3.90.550.10">
    <property type="entry name" value="Spore Coat Polysaccharide Biosynthesis Protein SpsA, Chain A"/>
    <property type="match status" value="1"/>
</dbReference>
<dbReference type="STRING" id="280871.TL10_12610"/>
<dbReference type="PANTHER" id="PTHR43179:SF12">
    <property type="entry name" value="GALACTOFURANOSYLTRANSFERASE GLFT2"/>
    <property type="match status" value="1"/>
</dbReference>
<reference evidence="6 7" key="1">
    <citation type="submission" date="2015-01" db="EMBL/GenBank/DDBJ databases">
        <title>Genome sequence of Mycobacterium llatzerense and Mycobacterium immunogenum recovered from brain abscess.</title>
        <authorList>
            <person name="Greninger A.L."/>
            <person name="Langelier C."/>
            <person name="Cunningham G."/>
            <person name="Chiu C.Y."/>
            <person name="Miller S."/>
        </authorList>
    </citation>
    <scope>NUCLEOTIDE SEQUENCE [LARGE SCALE GENOMIC DNA]</scope>
    <source>
        <strain evidence="6 7">CLUC14</strain>
    </source>
</reference>
<dbReference type="PATRIC" id="fig|280871.6.peg.2618"/>
<comment type="pathway">
    <text evidence="1">Cell wall biogenesis; cell wall polysaccharide biosynthesis.</text>
</comment>
<organism evidence="6 7">
    <name type="scientific">Mycolicibacterium llatzerense</name>
    <dbReference type="NCBI Taxonomy" id="280871"/>
    <lineage>
        <taxon>Bacteria</taxon>
        <taxon>Bacillati</taxon>
        <taxon>Actinomycetota</taxon>
        <taxon>Actinomycetes</taxon>
        <taxon>Mycobacteriales</taxon>
        <taxon>Mycobacteriaceae</taxon>
        <taxon>Mycolicibacterium</taxon>
    </lineage>
</organism>
<sequence>MSNAVDGTLHVLTVHFNTPALASGLVRCLPSQTPSGRRVVIHVLDNCSTPENLRELRDNLAGLGAVILHVSDRNIGFGAGINLLAGQNDIGPSDVLWLLNPDTRLEVGCLEQLETALDAGHFDAVSPFIFSGDGDSAWVWYCGGDVDRRSVRVAHRLYGSATASVPREAFETEFMTGAAPMMRASVFRAVGGFPGDYFLYWEDAQFSWKARELGFRLGVVPTARLWHAVGASSGSGQSRTFYYWAARNRFVYARDTGVALQKLILGRGALETLRLIARALREDDERTLKLGAAIRGTRDGIRQFSVSNMRTSAS</sequence>
<evidence type="ECO:0000256" key="2">
    <source>
        <dbReference type="ARBA" id="ARBA00006739"/>
    </source>
</evidence>
<dbReference type="RefSeq" id="WP_043985911.1">
    <property type="nucleotide sequence ID" value="NZ_JXST01000015.1"/>
</dbReference>
<keyword evidence="5" id="KW-0961">Cell wall biogenesis/degradation</keyword>
<keyword evidence="7" id="KW-1185">Reference proteome</keyword>
<dbReference type="SUPFAM" id="SSF53448">
    <property type="entry name" value="Nucleotide-diphospho-sugar transferases"/>
    <property type="match status" value="1"/>
</dbReference>
<evidence type="ECO:0000256" key="4">
    <source>
        <dbReference type="ARBA" id="ARBA00022679"/>
    </source>
</evidence>
<evidence type="ECO:0000313" key="7">
    <source>
        <dbReference type="Proteomes" id="UP000032221"/>
    </source>
</evidence>
<dbReference type="GO" id="GO:0016757">
    <property type="term" value="F:glycosyltransferase activity"/>
    <property type="evidence" value="ECO:0007669"/>
    <property type="project" value="UniProtKB-KW"/>
</dbReference>
<evidence type="ECO:0000256" key="3">
    <source>
        <dbReference type="ARBA" id="ARBA00022676"/>
    </source>
</evidence>
<dbReference type="OrthoDB" id="9771846at2"/>
<protein>
    <recommendedName>
        <fullName evidence="8">Glycosyl transferase</fullName>
    </recommendedName>
</protein>
<comment type="caution">
    <text evidence="6">The sequence shown here is derived from an EMBL/GenBank/DDBJ whole genome shotgun (WGS) entry which is preliminary data.</text>
</comment>
<keyword evidence="4" id="KW-0808">Transferase</keyword>
<dbReference type="Proteomes" id="UP000032221">
    <property type="component" value="Unassembled WGS sequence"/>
</dbReference>
<dbReference type="GO" id="GO:0071555">
    <property type="term" value="P:cell wall organization"/>
    <property type="evidence" value="ECO:0007669"/>
    <property type="project" value="UniProtKB-KW"/>
</dbReference>
<dbReference type="InterPro" id="IPR029044">
    <property type="entry name" value="Nucleotide-diphossugar_trans"/>
</dbReference>
<evidence type="ECO:0000256" key="1">
    <source>
        <dbReference type="ARBA" id="ARBA00004776"/>
    </source>
</evidence>
<evidence type="ECO:0000313" key="6">
    <source>
        <dbReference type="EMBL" id="KIU16678.1"/>
    </source>
</evidence>
<evidence type="ECO:0008006" key="8">
    <source>
        <dbReference type="Google" id="ProtNLM"/>
    </source>
</evidence>
<dbReference type="PANTHER" id="PTHR43179">
    <property type="entry name" value="RHAMNOSYLTRANSFERASE WBBL"/>
    <property type="match status" value="1"/>
</dbReference>
<accession>A0A0D1J4Y0</accession>
<name>A0A0D1J4Y0_9MYCO</name>
<gene>
    <name evidence="6" type="ORF">TL10_12610</name>
</gene>
<dbReference type="AlphaFoldDB" id="A0A0D1J4Y0"/>
<keyword evidence="3" id="KW-0328">Glycosyltransferase</keyword>